<accession>A0ABV1D0Y2</accession>
<evidence type="ECO:0000313" key="3">
    <source>
        <dbReference type="Proteomes" id="UP001454086"/>
    </source>
</evidence>
<gene>
    <name evidence="2" type="ORF">WMQ36_03630</name>
</gene>
<name>A0ABV1D0Y2_9FIRM</name>
<dbReference type="Gene3D" id="3.10.450.50">
    <property type="match status" value="1"/>
</dbReference>
<proteinExistence type="predicted"/>
<sequence length="205" mass="23625">MMFYQCQMGVNTMEDVADKMNIRELVEYERYCMDCGLWDAFRSCYFDDGYVTDCWTKGDINSYTATVSASVIPVKHKVFNTLVWKNGSKAVAECLAMYECRYAYDSDIIDLSAHVRFHYRLEKRAGRWKILSLIPIYEKDTMGSMYADGTFSPNRAELAAQRSAYANVMLLQKKYGRIPDDGLPGEDKPEIVDALYSKTSQWFSI</sequence>
<feature type="domain" description="SnoaL-like" evidence="1">
    <location>
        <begin position="15"/>
        <end position="132"/>
    </location>
</feature>
<comment type="caution">
    <text evidence="2">The sequence shown here is derived from an EMBL/GenBank/DDBJ whole genome shotgun (WGS) entry which is preliminary data.</text>
</comment>
<keyword evidence="3" id="KW-1185">Reference proteome</keyword>
<dbReference type="InterPro" id="IPR032710">
    <property type="entry name" value="NTF2-like_dom_sf"/>
</dbReference>
<dbReference type="Pfam" id="PF13577">
    <property type="entry name" value="SnoaL_4"/>
    <property type="match status" value="1"/>
</dbReference>
<evidence type="ECO:0000313" key="2">
    <source>
        <dbReference type="EMBL" id="MEQ2424052.1"/>
    </source>
</evidence>
<dbReference type="Proteomes" id="UP001454086">
    <property type="component" value="Unassembled WGS sequence"/>
</dbReference>
<organism evidence="2 3">
    <name type="scientific">Enterocloster hominis</name>
    <name type="common">ex Hitch et al. 2024</name>
    <dbReference type="NCBI Taxonomy" id="1917870"/>
    <lineage>
        <taxon>Bacteria</taxon>
        <taxon>Bacillati</taxon>
        <taxon>Bacillota</taxon>
        <taxon>Clostridia</taxon>
        <taxon>Lachnospirales</taxon>
        <taxon>Lachnospiraceae</taxon>
        <taxon>Enterocloster</taxon>
    </lineage>
</organism>
<dbReference type="SUPFAM" id="SSF54427">
    <property type="entry name" value="NTF2-like"/>
    <property type="match status" value="1"/>
</dbReference>
<dbReference type="EMBL" id="JBBMFM010000008">
    <property type="protein sequence ID" value="MEQ2424052.1"/>
    <property type="molecule type" value="Genomic_DNA"/>
</dbReference>
<dbReference type="InterPro" id="IPR037401">
    <property type="entry name" value="SnoaL-like"/>
</dbReference>
<protein>
    <submittedName>
        <fullName evidence="2">Nuclear transport factor 2 family protein</fullName>
    </submittedName>
</protein>
<evidence type="ECO:0000259" key="1">
    <source>
        <dbReference type="Pfam" id="PF13577"/>
    </source>
</evidence>
<dbReference type="RefSeq" id="WP_008723261.1">
    <property type="nucleotide sequence ID" value="NZ_JBBMFM010000008.1"/>
</dbReference>
<reference evidence="2 3" key="1">
    <citation type="submission" date="2024-03" db="EMBL/GenBank/DDBJ databases">
        <title>Human intestinal bacterial collection.</title>
        <authorList>
            <person name="Pauvert C."/>
            <person name="Hitch T.C.A."/>
            <person name="Clavel T."/>
        </authorList>
    </citation>
    <scope>NUCLEOTIDE SEQUENCE [LARGE SCALE GENOMIC DNA]</scope>
    <source>
        <strain evidence="2 3">CLA-SR-H021</strain>
    </source>
</reference>